<dbReference type="PRINTS" id="PR00625">
    <property type="entry name" value="JDOMAIN"/>
</dbReference>
<dbReference type="PANTHER" id="PTHR43908">
    <property type="entry name" value="AT29763P-RELATED"/>
    <property type="match status" value="1"/>
</dbReference>
<dbReference type="STRING" id="1163408.UU9_13216"/>
<dbReference type="PROSITE" id="PS50076">
    <property type="entry name" value="DNAJ_2"/>
    <property type="match status" value="1"/>
</dbReference>
<dbReference type="OrthoDB" id="359260at2"/>
<reference evidence="4 5" key="1">
    <citation type="journal article" date="2012" name="J. Bacteriol.">
        <title>Genome sequences for six rhodanobacter strains, isolated from soils and the terrestrial subsurface, with variable denitrification capabilities.</title>
        <authorList>
            <person name="Kostka J.E."/>
            <person name="Green S.J."/>
            <person name="Rishishwar L."/>
            <person name="Prakash O."/>
            <person name="Katz L.S."/>
            <person name="Marino-Ramirez L."/>
            <person name="Jordan I.K."/>
            <person name="Munk C."/>
            <person name="Ivanova N."/>
            <person name="Mikhailova N."/>
            <person name="Watson D.B."/>
            <person name="Brown S.D."/>
            <person name="Palumbo A.V."/>
            <person name="Brooks S.C."/>
        </authorList>
    </citation>
    <scope>NUCLEOTIDE SEQUENCE [LARGE SCALE GENOMIC DNA]</scope>
    <source>
        <strain evidence="5">Jip2T</strain>
    </source>
</reference>
<dbReference type="SMART" id="SM00271">
    <property type="entry name" value="DnaJ"/>
    <property type="match status" value="1"/>
</dbReference>
<comment type="caution">
    <text evidence="4">The sequence shown here is derived from an EMBL/GenBank/DDBJ whole genome shotgun (WGS) entry which is preliminary data.</text>
</comment>
<protein>
    <submittedName>
        <fullName evidence="4">Heat shock protein DnaJ-like protein</fullName>
    </submittedName>
</protein>
<dbReference type="PROSITE" id="PS00636">
    <property type="entry name" value="DNAJ_1"/>
    <property type="match status" value="1"/>
</dbReference>
<dbReference type="CDD" id="cd06257">
    <property type="entry name" value="DnaJ"/>
    <property type="match status" value="1"/>
</dbReference>
<proteinExistence type="predicted"/>
<accession>I4VM15</accession>
<feature type="domain" description="J" evidence="3">
    <location>
        <begin position="1"/>
        <end position="67"/>
    </location>
</feature>
<dbReference type="InterPro" id="IPR051100">
    <property type="entry name" value="DnaJ_subfamily_B/C"/>
</dbReference>
<feature type="compositionally biased region" description="Polar residues" evidence="2">
    <location>
        <begin position="277"/>
        <end position="294"/>
    </location>
</feature>
<dbReference type="AlphaFoldDB" id="I4VM15"/>
<dbReference type="Gene3D" id="1.10.287.110">
    <property type="entry name" value="DnaJ domain"/>
    <property type="match status" value="1"/>
</dbReference>
<dbReference type="EMBL" id="AJXU01000056">
    <property type="protein sequence ID" value="EIL88256.1"/>
    <property type="molecule type" value="Genomic_DNA"/>
</dbReference>
<dbReference type="InterPro" id="IPR001623">
    <property type="entry name" value="DnaJ_domain"/>
</dbReference>
<evidence type="ECO:0000256" key="1">
    <source>
        <dbReference type="ARBA" id="ARBA00023186"/>
    </source>
</evidence>
<feature type="compositionally biased region" description="Polar residues" evidence="2">
    <location>
        <begin position="303"/>
        <end position="329"/>
    </location>
</feature>
<dbReference type="PATRIC" id="fig|1163408.3.peg.2689"/>
<dbReference type="InterPro" id="IPR018253">
    <property type="entry name" value="DnaJ_domain_CS"/>
</dbReference>
<dbReference type="GO" id="GO:0030544">
    <property type="term" value="F:Hsp70 protein binding"/>
    <property type="evidence" value="ECO:0007669"/>
    <property type="project" value="TreeGrafter"/>
</dbReference>
<evidence type="ECO:0000256" key="2">
    <source>
        <dbReference type="SAM" id="MobiDB-lite"/>
    </source>
</evidence>
<feature type="compositionally biased region" description="Low complexity" evidence="2">
    <location>
        <begin position="70"/>
        <end position="84"/>
    </location>
</feature>
<name>I4VM15_9GAMM</name>
<evidence type="ECO:0000313" key="4">
    <source>
        <dbReference type="EMBL" id="EIL88256.1"/>
    </source>
</evidence>
<gene>
    <name evidence="4" type="ORF">UU9_13216</name>
</gene>
<sequence length="480" mass="52416">MLLKSGGTSVASSASAADIKTAFRRKAMEYHPDRCKLPNATTLFQLVNHAFSVLGDPESRARYDTSTVETSDTASPSASRRAAPDPIRCSVCNKVSAQPRYVIFYRVYSFIVMTRREAIQGIYCSTCAEKECLKATAFTWALAWWGFPWGPIYGLQAIFTNLTGGKRPADINARVPAHQAWYFAAAGQMDVARAVAEQALALALKVSPGKDDETARLRAQLDAFIASFPSASRTPQLKDTWALGRRPFFVQTGILTAVVAAVAFFALRPDSPSFRTTPDYSYLQNSPSKSHQPYTPTPPPDSQSPANAVDFSNQSTPASSSTTILSLQQALAKKPSTPPKPPYVRPVLAPNGRSWPITEGYIKGVPQKYTNGYSEITIDNGQNEGDVFVKVVSIPQGAKAFPIRQFFVPAHGSFVVKKIRAGTYDVRYQDLDTGAKSGSPSFELTETSVPGGIEYTHYELTLYTVANGNMKMRPLADDEF</sequence>
<dbReference type="PANTHER" id="PTHR43908:SF3">
    <property type="entry name" value="AT29763P-RELATED"/>
    <property type="match status" value="1"/>
</dbReference>
<evidence type="ECO:0000259" key="3">
    <source>
        <dbReference type="PROSITE" id="PS50076"/>
    </source>
</evidence>
<dbReference type="InterPro" id="IPR036869">
    <property type="entry name" value="J_dom_sf"/>
</dbReference>
<organism evidence="4 5">
    <name type="scientific">Rhodanobacter fulvus Jip2</name>
    <dbReference type="NCBI Taxonomy" id="1163408"/>
    <lineage>
        <taxon>Bacteria</taxon>
        <taxon>Pseudomonadati</taxon>
        <taxon>Pseudomonadota</taxon>
        <taxon>Gammaproteobacteria</taxon>
        <taxon>Lysobacterales</taxon>
        <taxon>Rhodanobacteraceae</taxon>
        <taxon>Rhodanobacter</taxon>
    </lineage>
</organism>
<keyword evidence="5" id="KW-1185">Reference proteome</keyword>
<feature type="region of interest" description="Disordered" evidence="2">
    <location>
        <begin position="62"/>
        <end position="84"/>
    </location>
</feature>
<feature type="region of interest" description="Disordered" evidence="2">
    <location>
        <begin position="277"/>
        <end position="347"/>
    </location>
</feature>
<dbReference type="GO" id="GO:0071218">
    <property type="term" value="P:cellular response to misfolded protein"/>
    <property type="evidence" value="ECO:0007669"/>
    <property type="project" value="TreeGrafter"/>
</dbReference>
<evidence type="ECO:0000313" key="5">
    <source>
        <dbReference type="Proteomes" id="UP000004210"/>
    </source>
</evidence>
<keyword evidence="4" id="KW-0346">Stress response</keyword>
<dbReference type="Pfam" id="PF00226">
    <property type="entry name" value="DnaJ"/>
    <property type="match status" value="1"/>
</dbReference>
<keyword evidence="1" id="KW-0143">Chaperone</keyword>
<dbReference type="SUPFAM" id="SSF46565">
    <property type="entry name" value="Chaperone J-domain"/>
    <property type="match status" value="1"/>
</dbReference>
<dbReference type="Proteomes" id="UP000004210">
    <property type="component" value="Unassembled WGS sequence"/>
</dbReference>
<dbReference type="eggNOG" id="COG0484">
    <property type="taxonomic scope" value="Bacteria"/>
</dbReference>